<evidence type="ECO:0000313" key="2">
    <source>
        <dbReference type="EMBL" id="AZA13103.1"/>
    </source>
</evidence>
<reference evidence="2 3" key="1">
    <citation type="submission" date="2018-11" db="EMBL/GenBank/DDBJ databases">
        <authorList>
            <person name="Kleinhagauer T."/>
            <person name="Glaeser S.P."/>
            <person name="Spergser J."/>
            <person name="Ruckert C."/>
            <person name="Kaempfer P."/>
            <person name="Busse H.-J."/>
        </authorList>
    </citation>
    <scope>NUCLEOTIDE SEQUENCE [LARGE SCALE GENOMIC DNA]</scope>
    <source>
        <strain evidence="2 3">200CH</strain>
    </source>
</reference>
<dbReference type="Proteomes" id="UP000269019">
    <property type="component" value="Chromosome"/>
</dbReference>
<name>A0A3G6J5R5_9CORY</name>
<dbReference type="PROSITE" id="PS51257">
    <property type="entry name" value="PROKAR_LIPOPROTEIN"/>
    <property type="match status" value="1"/>
</dbReference>
<keyword evidence="3" id="KW-1185">Reference proteome</keyword>
<proteinExistence type="predicted"/>
<organism evidence="2 3">
    <name type="scientific">Corynebacterium choanae</name>
    <dbReference type="NCBI Taxonomy" id="1862358"/>
    <lineage>
        <taxon>Bacteria</taxon>
        <taxon>Bacillati</taxon>
        <taxon>Actinomycetota</taxon>
        <taxon>Actinomycetes</taxon>
        <taxon>Mycobacteriales</taxon>
        <taxon>Corynebacteriaceae</taxon>
        <taxon>Corynebacterium</taxon>
    </lineage>
</organism>
<evidence type="ECO:0000256" key="1">
    <source>
        <dbReference type="SAM" id="SignalP"/>
    </source>
</evidence>
<dbReference type="RefSeq" id="WP_123926768.1">
    <property type="nucleotide sequence ID" value="NZ_CP033896.1"/>
</dbReference>
<dbReference type="EMBL" id="CP033896">
    <property type="protein sequence ID" value="AZA13103.1"/>
    <property type="molecule type" value="Genomic_DNA"/>
</dbReference>
<keyword evidence="1" id="KW-0732">Signal</keyword>
<evidence type="ECO:0008006" key="4">
    <source>
        <dbReference type="Google" id="ProtNLM"/>
    </source>
</evidence>
<dbReference type="AlphaFoldDB" id="A0A3G6J5R5"/>
<feature type="chain" id="PRO_5038851957" description="Secreted protein" evidence="1">
    <location>
        <begin position="26"/>
        <end position="436"/>
    </location>
</feature>
<gene>
    <name evidence="2" type="ORF">CCHOA_03460</name>
</gene>
<protein>
    <recommendedName>
        <fullName evidence="4">Secreted protein</fullName>
    </recommendedName>
</protein>
<dbReference type="KEGG" id="ccho:CCHOA_03460"/>
<feature type="signal peptide" evidence="1">
    <location>
        <begin position="1"/>
        <end position="25"/>
    </location>
</feature>
<accession>A0A3G6J5R5</accession>
<sequence precursor="true">MHVHVTRHHLARATAVVAASALLMAGCSTGDSVSTPAASSPVAASQEQLTPAQHAFVDLLTTDDLTAADEQAYAAMQQVVLLSDVDDNITTQLFAPIVGGAEIADLGWFFDGASLTPVADDITLVTINQGVGSVEPALDGDPNYRGVNLETLHFTSEAAATRAMELLQPAAINLSRPMEGAIEQPINPRLEGYDKALQIRLGDQYWTAVFVQVGRVINIINMGTKSTADFADLINADIAAITAGSRAAQQRPLLAPQEPRLGKLTGTRSTMPYSQGVLQALLTLPFVDASAAAAAFDDVALVQAEGNRTGGIVLRFASADQARIFADRINQPREELVRPLTVPNADADDRCIVAQVSKYYRVICTSVFDEMVVINDAESPALETLTEPPTDAQLSDIAQERIAQAKDLRQAVAVTGYLAELQNTSPAGVIDNRWPR</sequence>
<evidence type="ECO:0000313" key="3">
    <source>
        <dbReference type="Proteomes" id="UP000269019"/>
    </source>
</evidence>